<dbReference type="EMBL" id="BORW01000053">
    <property type="protein sequence ID" value="GIO70243.1"/>
    <property type="molecule type" value="Genomic_DNA"/>
</dbReference>
<evidence type="ECO:0000313" key="8">
    <source>
        <dbReference type="Proteomes" id="UP000680638"/>
    </source>
</evidence>
<proteinExistence type="predicted"/>
<dbReference type="RefSeq" id="WP_246537292.1">
    <property type="nucleotide sequence ID" value="NZ_BORW01000053.1"/>
</dbReference>
<dbReference type="InterPro" id="IPR019432">
    <property type="entry name" value="Acyltransferase_MbtK/IucB-like"/>
</dbReference>
<gene>
    <name evidence="7" type="ORF">J21TS3_50640</name>
</gene>
<dbReference type="PANTHER" id="PTHR31438:SF1">
    <property type="entry name" value="LYSINE N-ACYLTRANSFERASE C17G9.06C-RELATED"/>
    <property type="match status" value="1"/>
</dbReference>
<feature type="domain" description="N-acetyltransferase" evidence="6">
    <location>
        <begin position="9"/>
        <end position="176"/>
    </location>
</feature>
<comment type="pathway">
    <text evidence="2">Siderophore biosynthesis.</text>
</comment>
<dbReference type="SUPFAM" id="SSF55729">
    <property type="entry name" value="Acyl-CoA N-acyltransferases (Nat)"/>
    <property type="match status" value="1"/>
</dbReference>
<protein>
    <recommendedName>
        <fullName evidence="3">Lysine N-acyltransferase MbtK</fullName>
    </recommendedName>
    <alternativeName>
        <fullName evidence="5">Mycobactin synthase protein K</fullName>
    </alternativeName>
</protein>
<evidence type="ECO:0000256" key="3">
    <source>
        <dbReference type="ARBA" id="ARBA00020586"/>
    </source>
</evidence>
<dbReference type="Pfam" id="PF13523">
    <property type="entry name" value="Acetyltransf_8"/>
    <property type="match status" value="1"/>
</dbReference>
<dbReference type="PANTHER" id="PTHR31438">
    <property type="entry name" value="LYSINE N-ACYLTRANSFERASE C17G9.06C-RELATED"/>
    <property type="match status" value="1"/>
</dbReference>
<evidence type="ECO:0000256" key="4">
    <source>
        <dbReference type="ARBA" id="ARBA00023251"/>
    </source>
</evidence>
<evidence type="ECO:0000256" key="2">
    <source>
        <dbReference type="ARBA" id="ARBA00004924"/>
    </source>
</evidence>
<comment type="caution">
    <text evidence="7">The sequence shown here is derived from an EMBL/GenBank/DDBJ whole genome shotgun (WGS) entry which is preliminary data.</text>
</comment>
<dbReference type="InterPro" id="IPR000182">
    <property type="entry name" value="GNAT_dom"/>
</dbReference>
<evidence type="ECO:0000259" key="6">
    <source>
        <dbReference type="PROSITE" id="PS51186"/>
    </source>
</evidence>
<comment type="function">
    <text evidence="1">Acyltransferase required for the direct transfer of medium- to long-chain fatty acyl moieties from a carrier protein (MbtL) on to the epsilon-amino group of lysine residue in the mycobactin core.</text>
</comment>
<reference evidence="7 8" key="1">
    <citation type="submission" date="2021-03" db="EMBL/GenBank/DDBJ databases">
        <title>Antimicrobial resistance genes in bacteria isolated from Japanese honey, and their potential for conferring macrolide and lincosamide resistance in the American foulbrood pathogen Paenibacillus larvae.</title>
        <authorList>
            <person name="Okamoto M."/>
            <person name="Kumagai M."/>
            <person name="Kanamori H."/>
            <person name="Takamatsu D."/>
        </authorList>
    </citation>
    <scope>NUCLEOTIDE SEQUENCE [LARGE SCALE GENOMIC DNA]</scope>
    <source>
        <strain evidence="7 8">J21TS3</strain>
    </source>
</reference>
<keyword evidence="8" id="KW-1185">Reference proteome</keyword>
<dbReference type="Gene3D" id="3.40.630.30">
    <property type="match status" value="1"/>
</dbReference>
<evidence type="ECO:0000313" key="7">
    <source>
        <dbReference type="EMBL" id="GIO70243.1"/>
    </source>
</evidence>
<evidence type="ECO:0000256" key="1">
    <source>
        <dbReference type="ARBA" id="ARBA00003818"/>
    </source>
</evidence>
<name>A0ABQ4M4A0_9BACL</name>
<accession>A0ABQ4M4A0</accession>
<dbReference type="CDD" id="cd04301">
    <property type="entry name" value="NAT_SF"/>
    <property type="match status" value="1"/>
</dbReference>
<sequence>MMLFREGELSVRPLAEEDAALLAAWLSDPRVLEFYEGRDQPHDLDRVQKHFYAEDSGIVRNIVSYGNRPIGYIQYYEIDGEERELYGYAGSQENIFGMDQFIGEPDYWNRGIGTMLIRAMAKYLLGEMKADRIVMDPQTWNTRALRVYEKCGFVRKKLLPRHERHEGAYRDCWLIELDGRNEKTVT</sequence>
<organism evidence="7 8">
    <name type="scientific">Paenibacillus cookii</name>
    <dbReference type="NCBI Taxonomy" id="157839"/>
    <lineage>
        <taxon>Bacteria</taxon>
        <taxon>Bacillati</taxon>
        <taxon>Bacillota</taxon>
        <taxon>Bacilli</taxon>
        <taxon>Bacillales</taxon>
        <taxon>Paenibacillaceae</taxon>
        <taxon>Paenibacillus</taxon>
    </lineage>
</organism>
<keyword evidence="4" id="KW-0046">Antibiotic resistance</keyword>
<evidence type="ECO:0000256" key="5">
    <source>
        <dbReference type="ARBA" id="ARBA00031122"/>
    </source>
</evidence>
<dbReference type="InterPro" id="IPR016181">
    <property type="entry name" value="Acyl_CoA_acyltransferase"/>
</dbReference>
<dbReference type="Proteomes" id="UP000680638">
    <property type="component" value="Unassembled WGS sequence"/>
</dbReference>
<dbReference type="SMART" id="SM01006">
    <property type="entry name" value="AlcB"/>
    <property type="match status" value="1"/>
</dbReference>
<dbReference type="PROSITE" id="PS51186">
    <property type="entry name" value="GNAT"/>
    <property type="match status" value="1"/>
</dbReference>